<dbReference type="InterPro" id="IPR010255">
    <property type="entry name" value="Haem_peroxidase_sf"/>
</dbReference>
<keyword evidence="2" id="KW-0408">Iron</keyword>
<dbReference type="PRINTS" id="PR00457">
    <property type="entry name" value="ANPEROXIDASE"/>
</dbReference>
<dbReference type="GO" id="GO:0004601">
    <property type="term" value="F:peroxidase activity"/>
    <property type="evidence" value="ECO:0007669"/>
    <property type="project" value="UniProtKB-KW"/>
</dbReference>
<dbReference type="CDD" id="cd09823">
    <property type="entry name" value="peroxinectin_like"/>
    <property type="match status" value="1"/>
</dbReference>
<dbReference type="Gene3D" id="1.10.640.10">
    <property type="entry name" value="Haem peroxidase domain superfamily, animal type"/>
    <property type="match status" value="1"/>
</dbReference>
<keyword evidence="1" id="KW-0560">Oxidoreductase</keyword>
<proteinExistence type="predicted"/>
<dbReference type="Proteomes" id="UP001162156">
    <property type="component" value="Unassembled WGS sequence"/>
</dbReference>
<comment type="caution">
    <text evidence="3">The sequence shown here is derived from an EMBL/GenBank/DDBJ whole genome shotgun (WGS) entry which is preliminary data.</text>
</comment>
<evidence type="ECO:0000256" key="2">
    <source>
        <dbReference type="PIRSR" id="PIRSR619791-2"/>
    </source>
</evidence>
<keyword evidence="2" id="KW-0349">Heme</keyword>
<evidence type="ECO:0000313" key="4">
    <source>
        <dbReference type="Proteomes" id="UP001162156"/>
    </source>
</evidence>
<protein>
    <recommendedName>
        <fullName evidence="5">Peroxidase</fullName>
    </recommendedName>
</protein>
<dbReference type="InterPro" id="IPR019791">
    <property type="entry name" value="Haem_peroxidase_animal"/>
</dbReference>
<dbReference type="Pfam" id="PF03098">
    <property type="entry name" value="An_peroxidase"/>
    <property type="match status" value="2"/>
</dbReference>
<dbReference type="EMBL" id="JANEYF010003945">
    <property type="protein sequence ID" value="KAJ8932932.1"/>
    <property type="molecule type" value="Genomic_DNA"/>
</dbReference>
<evidence type="ECO:0000313" key="3">
    <source>
        <dbReference type="EMBL" id="KAJ8932932.1"/>
    </source>
</evidence>
<dbReference type="PANTHER" id="PTHR11475:SF86">
    <property type="entry name" value="PEROXIDASE"/>
    <property type="match status" value="1"/>
</dbReference>
<name>A0AAV8X2Z3_9CUCU</name>
<dbReference type="PANTHER" id="PTHR11475">
    <property type="entry name" value="OXIDASE/PEROXIDASE"/>
    <property type="match status" value="1"/>
</dbReference>
<dbReference type="AlphaFoldDB" id="A0AAV8X2Z3"/>
<dbReference type="SUPFAM" id="SSF48113">
    <property type="entry name" value="Heme-dependent peroxidases"/>
    <property type="match status" value="1"/>
</dbReference>
<organism evidence="3 4">
    <name type="scientific">Rhamnusium bicolor</name>
    <dbReference type="NCBI Taxonomy" id="1586634"/>
    <lineage>
        <taxon>Eukaryota</taxon>
        <taxon>Metazoa</taxon>
        <taxon>Ecdysozoa</taxon>
        <taxon>Arthropoda</taxon>
        <taxon>Hexapoda</taxon>
        <taxon>Insecta</taxon>
        <taxon>Pterygota</taxon>
        <taxon>Neoptera</taxon>
        <taxon>Endopterygota</taxon>
        <taxon>Coleoptera</taxon>
        <taxon>Polyphaga</taxon>
        <taxon>Cucujiformia</taxon>
        <taxon>Chrysomeloidea</taxon>
        <taxon>Cerambycidae</taxon>
        <taxon>Lepturinae</taxon>
        <taxon>Rhagiini</taxon>
        <taxon>Rhamnusium</taxon>
    </lineage>
</organism>
<sequence>SLFGSNFAPSCVIIPTNCTKTKYRSYDGSCNNLKHSDWGMAHTRYGRFLPPNYGDGISEPTVAKSGRLLPGSRYLSLAFYPDVSIEDELHTLNVMQYGQIIAHDMSLTDIVPCCTEKGQNLDSEHLPHQCRPIQLSRDDPDYSRENKSCMGFIRTTTDRDRNCSNRNQPAEQLSQVSHYLDLSIVYGNDEKITDQMRQYEYGRLRVEIRNGDTRINQNTELTVLHVILLREHNRIADELARLNPHWSDEIIFQEARRIAIAEHQHITYYEWMPIILGKDYLLKSEVLYETQGFVNDYNENMNPSVLNEHANAAFRFFHTNIAGRLETSYGNLRLSDWNFRPKILEEGDNFDRLTRGLNTQHQMASDRYHDEEVTLFLFKFGDTFGFDLKAIDIQRNRDHGLASYNDARKFCHLRKACDFIDFRQEMSLENIMKLSQLYEHPDDVDLTVGGSLETNLPGTIVGPTFHCLIVRQFKITRRADRFWYENGGETGFTSDQLKEIRKSSISRLMCDNGLKIKKMQPRGFLTISAW</sequence>
<dbReference type="GO" id="GO:0020037">
    <property type="term" value="F:heme binding"/>
    <property type="evidence" value="ECO:0007669"/>
    <property type="project" value="InterPro"/>
</dbReference>
<keyword evidence="1" id="KW-0575">Peroxidase</keyword>
<keyword evidence="2" id="KW-0479">Metal-binding</keyword>
<dbReference type="GO" id="GO:0046872">
    <property type="term" value="F:metal ion binding"/>
    <property type="evidence" value="ECO:0007669"/>
    <property type="project" value="UniProtKB-KW"/>
</dbReference>
<dbReference type="GO" id="GO:0006979">
    <property type="term" value="P:response to oxidative stress"/>
    <property type="evidence" value="ECO:0007669"/>
    <property type="project" value="InterPro"/>
</dbReference>
<evidence type="ECO:0008006" key="5">
    <source>
        <dbReference type="Google" id="ProtNLM"/>
    </source>
</evidence>
<accession>A0AAV8X2Z3</accession>
<feature type="non-terminal residue" evidence="3">
    <location>
        <position position="1"/>
    </location>
</feature>
<feature type="binding site" description="axial binding residue" evidence="2">
    <location>
        <position position="318"/>
    </location>
    <ligand>
        <name>heme b</name>
        <dbReference type="ChEBI" id="CHEBI:60344"/>
    </ligand>
    <ligandPart>
        <name>Fe</name>
        <dbReference type="ChEBI" id="CHEBI:18248"/>
    </ligandPart>
</feature>
<gene>
    <name evidence="3" type="ORF">NQ314_014310</name>
</gene>
<dbReference type="InterPro" id="IPR037120">
    <property type="entry name" value="Haem_peroxidase_sf_animal"/>
</dbReference>
<reference evidence="3" key="1">
    <citation type="journal article" date="2023" name="Insect Mol. Biol.">
        <title>Genome sequencing provides insights into the evolution of gene families encoding plant cell wall-degrading enzymes in longhorned beetles.</title>
        <authorList>
            <person name="Shin N.R."/>
            <person name="Okamura Y."/>
            <person name="Kirsch R."/>
            <person name="Pauchet Y."/>
        </authorList>
    </citation>
    <scope>NUCLEOTIDE SEQUENCE</scope>
    <source>
        <strain evidence="3">RBIC_L_NR</strain>
    </source>
</reference>
<dbReference type="PROSITE" id="PS50292">
    <property type="entry name" value="PEROXIDASE_3"/>
    <property type="match status" value="1"/>
</dbReference>
<evidence type="ECO:0000256" key="1">
    <source>
        <dbReference type="ARBA" id="ARBA00022559"/>
    </source>
</evidence>
<keyword evidence="4" id="KW-1185">Reference proteome</keyword>